<organism evidence="1 2">
    <name type="scientific">Jaapia argillacea MUCL 33604</name>
    <dbReference type="NCBI Taxonomy" id="933084"/>
    <lineage>
        <taxon>Eukaryota</taxon>
        <taxon>Fungi</taxon>
        <taxon>Dikarya</taxon>
        <taxon>Basidiomycota</taxon>
        <taxon>Agaricomycotina</taxon>
        <taxon>Agaricomycetes</taxon>
        <taxon>Agaricomycetidae</taxon>
        <taxon>Jaapiales</taxon>
        <taxon>Jaapiaceae</taxon>
        <taxon>Jaapia</taxon>
    </lineage>
</organism>
<reference evidence="2" key="1">
    <citation type="journal article" date="2014" name="Proc. Natl. Acad. Sci. U.S.A.">
        <title>Extensive sampling of basidiomycete genomes demonstrates inadequacy of the white-rot/brown-rot paradigm for wood decay fungi.</title>
        <authorList>
            <person name="Riley R."/>
            <person name="Salamov A.A."/>
            <person name="Brown D.W."/>
            <person name="Nagy L.G."/>
            <person name="Floudas D."/>
            <person name="Held B.W."/>
            <person name="Levasseur A."/>
            <person name="Lombard V."/>
            <person name="Morin E."/>
            <person name="Otillar R."/>
            <person name="Lindquist E.A."/>
            <person name="Sun H."/>
            <person name="LaButti K.M."/>
            <person name="Schmutz J."/>
            <person name="Jabbour D."/>
            <person name="Luo H."/>
            <person name="Baker S.E."/>
            <person name="Pisabarro A.G."/>
            <person name="Walton J.D."/>
            <person name="Blanchette R.A."/>
            <person name="Henrissat B."/>
            <person name="Martin F."/>
            <person name="Cullen D."/>
            <person name="Hibbett D.S."/>
            <person name="Grigoriev I.V."/>
        </authorList>
    </citation>
    <scope>NUCLEOTIDE SEQUENCE [LARGE SCALE GENOMIC DNA]</scope>
    <source>
        <strain evidence="2">MUCL 33604</strain>
    </source>
</reference>
<sequence length="103" mass="11538">LAKHNPDINWVDNTLVFTHCPSVCGVVLNLLCQVDVGHSLGVDDIDFLDGDGGDLESHLRRGDRIVSPQFHDFVDVFTKENFENTPDSWIWDHAIELKPGSKP</sequence>
<feature type="non-terminal residue" evidence="1">
    <location>
        <position position="1"/>
    </location>
</feature>
<dbReference type="Proteomes" id="UP000027265">
    <property type="component" value="Unassembled WGS sequence"/>
</dbReference>
<feature type="non-terminal residue" evidence="1">
    <location>
        <position position="103"/>
    </location>
</feature>
<proteinExistence type="predicted"/>
<dbReference type="InParanoid" id="A0A067PFM3"/>
<name>A0A067PFM3_9AGAM</name>
<dbReference type="OrthoDB" id="3060595at2759"/>
<gene>
    <name evidence="1" type="ORF">JAAARDRAFT_88335</name>
</gene>
<dbReference type="HOGENOM" id="CLU_178964_0_0_1"/>
<accession>A0A067PFM3</accession>
<protein>
    <submittedName>
        <fullName evidence="1">Uncharacterized protein</fullName>
    </submittedName>
</protein>
<dbReference type="EMBL" id="KL197773">
    <property type="protein sequence ID" value="KDQ49812.1"/>
    <property type="molecule type" value="Genomic_DNA"/>
</dbReference>
<evidence type="ECO:0000313" key="1">
    <source>
        <dbReference type="EMBL" id="KDQ49812.1"/>
    </source>
</evidence>
<evidence type="ECO:0000313" key="2">
    <source>
        <dbReference type="Proteomes" id="UP000027265"/>
    </source>
</evidence>
<dbReference type="AlphaFoldDB" id="A0A067PFM3"/>
<keyword evidence="2" id="KW-1185">Reference proteome</keyword>